<organism evidence="13 14">
    <name type="scientific">Diaphorina citri</name>
    <name type="common">Asian citrus psyllid</name>
    <dbReference type="NCBI Taxonomy" id="121845"/>
    <lineage>
        <taxon>Eukaryota</taxon>
        <taxon>Metazoa</taxon>
        <taxon>Ecdysozoa</taxon>
        <taxon>Arthropoda</taxon>
        <taxon>Hexapoda</taxon>
        <taxon>Insecta</taxon>
        <taxon>Pterygota</taxon>
        <taxon>Neoptera</taxon>
        <taxon>Paraneoptera</taxon>
        <taxon>Hemiptera</taxon>
        <taxon>Sternorrhyncha</taxon>
        <taxon>Psylloidea</taxon>
        <taxon>Psyllidae</taxon>
        <taxon>Diaphorininae</taxon>
        <taxon>Diaphorina</taxon>
    </lineage>
</organism>
<evidence type="ECO:0000256" key="2">
    <source>
        <dbReference type="ARBA" id="ARBA00004922"/>
    </source>
</evidence>
<feature type="transmembrane region" description="Helical" evidence="12">
    <location>
        <begin position="97"/>
        <end position="116"/>
    </location>
</feature>
<keyword evidence="13" id="KW-1185">Reference proteome</keyword>
<proteinExistence type="inferred from homology"/>
<keyword evidence="9 12" id="KW-0472">Membrane</keyword>
<comment type="catalytic activity">
    <reaction evidence="11">
        <text>an alpha-D-Man-(1-&gt;2)-alpha-D-Man-(1-&gt;2)-alpha-D-Man-(1-&gt;3)-[alpha-D-Man-(1-&gt;2)-alpha-D-Man-(1-&gt;3)-alpha-D-Man-(1-&gt;6)]-beta-D-Man-(1-&gt;4)-beta-D-GlcNAc-(1-&gt;4)-alpha-D-GlcNAc-diphospho-di-trans,poly-cis-dolichol + a di-trans,poly-cis-dolichyl beta-D-mannosyl phosphate = an alpha-D-Man-(1-&gt;2)-alpha-D-Man-(1-&gt;2)-alpha-D-Man-(1-&gt;3)-[alpha-D-Man-(1-&gt;2)-alpha-D-Man-(1-&gt;3)-[alpha-D-Man-(1-&gt;6)]-alpha-D-Man-(1-&gt;6)]-beta-D-Man-(1-&gt;4)-beta-D-GlcNAc-(1-&gt;4)-alpha-D-GlcNAc-diphospho-di-trans,poly-cis-dolichol + a di-trans,poly-cis-dolichyl phosphate + H(+)</text>
        <dbReference type="Rhea" id="RHEA:29535"/>
        <dbReference type="Rhea" id="RHEA-COMP:19498"/>
        <dbReference type="Rhea" id="RHEA-COMP:19501"/>
        <dbReference type="Rhea" id="RHEA-COMP:19518"/>
        <dbReference type="Rhea" id="RHEA-COMP:19519"/>
        <dbReference type="ChEBI" id="CHEBI:15378"/>
        <dbReference type="ChEBI" id="CHEBI:57683"/>
        <dbReference type="ChEBI" id="CHEBI:58211"/>
        <dbReference type="ChEBI" id="CHEBI:132517"/>
        <dbReference type="ChEBI" id="CHEBI:132519"/>
        <dbReference type="EC" id="2.4.1.260"/>
    </reaction>
    <physiologicalReaction direction="left-to-right" evidence="11">
        <dbReference type="Rhea" id="RHEA:29536"/>
    </physiologicalReaction>
</comment>
<comment type="function">
    <text evidence="10">Mannosyltransferase that operates in the biosynthetic pathway of dolichol-linked oligosaccharides, the glycan precursors employed in protein asparagine (N)-glycosylation. The assembly of dolichol-linked oligosaccharides begins on the cytosolic side of the endoplasmic reticulum membrane and finishes in its lumen. The sequential addition of sugars to dolichol pyrophosphate produces dolichol-linked oligosaccharides containing fourteen sugars, including two GlcNAcs, nine mannoses and three glucoses. Once assembled, the oligosaccharide is transferred from the lipid to nascent proteins by oligosaccharyltransferases. In the lumen of the endoplasmic reticulum, adds the eighth mannose residue in an alpha-1,6 linkage onto Man(7)GlcNAc(2)-PP-dolichol to produce Man(8)GlcNAc(2)-PP-dolichol.</text>
</comment>
<dbReference type="GO" id="GO:0006487">
    <property type="term" value="P:protein N-linked glycosylation"/>
    <property type="evidence" value="ECO:0007669"/>
    <property type="project" value="TreeGrafter"/>
</dbReference>
<keyword evidence="8 12" id="KW-1133">Transmembrane helix</keyword>
<dbReference type="GO" id="GO:0005789">
    <property type="term" value="C:endoplasmic reticulum membrane"/>
    <property type="evidence" value="ECO:0007669"/>
    <property type="project" value="UniProtKB-SubCell"/>
</dbReference>
<feature type="transmembrane region" description="Helical" evidence="12">
    <location>
        <begin position="182"/>
        <end position="201"/>
    </location>
</feature>
<evidence type="ECO:0000256" key="1">
    <source>
        <dbReference type="ARBA" id="ARBA00004477"/>
    </source>
</evidence>
<evidence type="ECO:0000256" key="10">
    <source>
        <dbReference type="ARBA" id="ARBA00044721"/>
    </source>
</evidence>
<dbReference type="Proteomes" id="UP000079169">
    <property type="component" value="Unplaced"/>
</dbReference>
<feature type="transmembrane region" description="Helical" evidence="12">
    <location>
        <begin position="7"/>
        <end position="25"/>
    </location>
</feature>
<reference evidence="14" key="1">
    <citation type="submission" date="2025-08" db="UniProtKB">
        <authorList>
            <consortium name="RefSeq"/>
        </authorList>
    </citation>
    <scope>IDENTIFICATION</scope>
</reference>
<accession>A0A3Q0JDA9</accession>
<evidence type="ECO:0000256" key="9">
    <source>
        <dbReference type="ARBA" id="ARBA00023136"/>
    </source>
</evidence>
<keyword evidence="7 12" id="KW-0256">Endoplasmic reticulum</keyword>
<evidence type="ECO:0000256" key="3">
    <source>
        <dbReference type="ARBA" id="ARBA00007063"/>
    </source>
</evidence>
<dbReference type="STRING" id="121845.A0A3Q0JDA9"/>
<evidence type="ECO:0000256" key="5">
    <source>
        <dbReference type="ARBA" id="ARBA00022679"/>
    </source>
</evidence>
<keyword evidence="5" id="KW-0808">Transferase</keyword>
<evidence type="ECO:0000256" key="4">
    <source>
        <dbReference type="ARBA" id="ARBA00022676"/>
    </source>
</evidence>
<dbReference type="KEGG" id="dci:103519096"/>
<sequence length="269" mass="31098">MFYLTRTLPNIMALPFVMFALHAWLRKQHTTLIWMSGICVIIFRAELALFLGLLILFELFYLRLSITGYKLDFPYPPLLTTLFSTHFLIRVSQTHPFLWYFYSALPRAMGASIFLLPSSLVWDKRIRRLVGPALVFITLYSFLPHKELRFIIYAFPVLNVAAAYTCNLLWSRRTKSFLHKCVALGIVLHVVINLTITYFLLSISANNYAGGVAISTLHKIEPSDSSVNVHIDNYAAQTGVSRFTQLNPGWTYNKTEYKSYSYRELYDRP</sequence>
<dbReference type="PANTHER" id="PTHR22760:SF1">
    <property type="entry name" value="DOL-P-MAN:MAN(7)GLCNAC(2)-PP-DOL ALPHA-1,6-MANNOSYLTRANSFERASE"/>
    <property type="match status" value="1"/>
</dbReference>
<evidence type="ECO:0000256" key="11">
    <source>
        <dbReference type="ARBA" id="ARBA00048899"/>
    </source>
</evidence>
<dbReference type="AlphaFoldDB" id="A0A3Q0JDA9"/>
<feature type="transmembrane region" description="Helical" evidence="12">
    <location>
        <begin position="31"/>
        <end position="61"/>
    </location>
</feature>
<dbReference type="InterPro" id="IPR005599">
    <property type="entry name" value="GPI_mannosylTrfase"/>
</dbReference>
<comment type="subcellular location">
    <subcellularLocation>
        <location evidence="1 12">Endoplasmic reticulum membrane</location>
        <topology evidence="1 12">Multi-pass membrane protein</topology>
    </subcellularLocation>
</comment>
<dbReference type="CTD" id="79087"/>
<dbReference type="UniPathway" id="UPA00378"/>
<evidence type="ECO:0000313" key="13">
    <source>
        <dbReference type="Proteomes" id="UP000079169"/>
    </source>
</evidence>
<dbReference type="EC" id="2.4.1.-" evidence="12"/>
<evidence type="ECO:0000313" key="14">
    <source>
        <dbReference type="RefSeq" id="XP_026686502.1"/>
    </source>
</evidence>
<dbReference type="PaxDb" id="121845-A0A3Q0JDA9"/>
<dbReference type="PANTHER" id="PTHR22760">
    <property type="entry name" value="GLYCOSYLTRANSFERASE"/>
    <property type="match status" value="1"/>
</dbReference>
<keyword evidence="4 12" id="KW-0328">Glycosyltransferase</keyword>
<feature type="transmembrane region" description="Helical" evidence="12">
    <location>
        <begin position="128"/>
        <end position="144"/>
    </location>
</feature>
<comment type="pathway">
    <text evidence="2">Protein modification; protein glycosylation.</text>
</comment>
<evidence type="ECO:0000256" key="8">
    <source>
        <dbReference type="ARBA" id="ARBA00022989"/>
    </source>
</evidence>
<dbReference type="Pfam" id="PF03901">
    <property type="entry name" value="Glyco_transf_22"/>
    <property type="match status" value="1"/>
</dbReference>
<evidence type="ECO:0000256" key="12">
    <source>
        <dbReference type="RuleBase" id="RU363075"/>
    </source>
</evidence>
<dbReference type="GO" id="GO:0052917">
    <property type="term" value="F:dol-P-Man:Man(7)GlcNAc(2)-PP-Dol alpha-1,6-mannosyltransferase activity"/>
    <property type="evidence" value="ECO:0007669"/>
    <property type="project" value="UniProtKB-EC"/>
</dbReference>
<keyword evidence="6 12" id="KW-0812">Transmembrane</keyword>
<name>A0A3Q0JDA9_DIACI</name>
<evidence type="ECO:0000256" key="7">
    <source>
        <dbReference type="ARBA" id="ARBA00022824"/>
    </source>
</evidence>
<protein>
    <recommendedName>
        <fullName evidence="12">Mannosyltransferase</fullName>
        <ecNumber evidence="12">2.4.1.-</ecNumber>
    </recommendedName>
</protein>
<comment type="similarity">
    <text evidence="3 12">Belongs to the glycosyltransferase 22 family.</text>
</comment>
<gene>
    <name evidence="14" type="primary">LOC103519096</name>
</gene>
<feature type="transmembrane region" description="Helical" evidence="12">
    <location>
        <begin position="150"/>
        <end position="170"/>
    </location>
</feature>
<dbReference type="RefSeq" id="XP_026686502.1">
    <property type="nucleotide sequence ID" value="XM_026830701.1"/>
</dbReference>
<dbReference type="GeneID" id="103519096"/>
<evidence type="ECO:0000256" key="6">
    <source>
        <dbReference type="ARBA" id="ARBA00022692"/>
    </source>
</evidence>